<name>A0AAX6MMU0_9PEZI</name>
<evidence type="ECO:0000313" key="6">
    <source>
        <dbReference type="Proteomes" id="UP001369815"/>
    </source>
</evidence>
<evidence type="ECO:0000256" key="2">
    <source>
        <dbReference type="SAM" id="MobiDB-lite"/>
    </source>
</evidence>
<accession>A0AAX6MMU0</accession>
<feature type="compositionally biased region" description="Basic and acidic residues" evidence="2">
    <location>
        <begin position="1111"/>
        <end position="1128"/>
    </location>
</feature>
<comment type="caution">
    <text evidence="5">The sequence shown here is derived from an EMBL/GenBank/DDBJ whole genome shotgun (WGS) entry which is preliminary data.</text>
</comment>
<feature type="compositionally biased region" description="Polar residues" evidence="2">
    <location>
        <begin position="35"/>
        <end position="77"/>
    </location>
</feature>
<feature type="coiled-coil region" evidence="1">
    <location>
        <begin position="452"/>
        <end position="493"/>
    </location>
</feature>
<feature type="region of interest" description="Disordered" evidence="2">
    <location>
        <begin position="504"/>
        <end position="567"/>
    </location>
</feature>
<reference evidence="5 6" key="1">
    <citation type="journal article" date="2024" name="Front Chem Biol">
        <title>Unveiling the potential of Daldinia eschscholtzii MFLUCC 19-0629 through bioactivity and bioinformatics studies for enhanced sustainable agriculture production.</title>
        <authorList>
            <person name="Brooks S."/>
            <person name="Weaver J.A."/>
            <person name="Klomchit A."/>
            <person name="Alharthi S.A."/>
            <person name="Onlamun T."/>
            <person name="Nurani R."/>
            <person name="Vong T.K."/>
            <person name="Alberti F."/>
            <person name="Greco C."/>
        </authorList>
    </citation>
    <scope>NUCLEOTIDE SEQUENCE [LARGE SCALE GENOMIC DNA]</scope>
    <source>
        <strain evidence="5">MFLUCC 19-0629</strain>
    </source>
</reference>
<dbReference type="PANTHER" id="PTHR36681:SF3">
    <property type="entry name" value="NUCLEAR GTPASE, GERMINAL CENTER-ASSOCIATED, TANDEM DUPLICATE 3"/>
    <property type="match status" value="1"/>
</dbReference>
<feature type="coiled-coil region" evidence="1">
    <location>
        <begin position="584"/>
        <end position="618"/>
    </location>
</feature>
<evidence type="ECO:0000259" key="3">
    <source>
        <dbReference type="Pfam" id="PF00350"/>
    </source>
</evidence>
<evidence type="ECO:0000313" key="5">
    <source>
        <dbReference type="EMBL" id="KAK6953980.1"/>
    </source>
</evidence>
<dbReference type="Pfam" id="PF00350">
    <property type="entry name" value="Dynamin_N"/>
    <property type="match status" value="1"/>
</dbReference>
<dbReference type="EMBL" id="JBANMG010000004">
    <property type="protein sequence ID" value="KAK6953980.1"/>
    <property type="molecule type" value="Genomic_DNA"/>
</dbReference>
<protein>
    <recommendedName>
        <fullName evidence="7">Nuclear GTPase SLIP-GC</fullName>
    </recommendedName>
</protein>
<feature type="compositionally biased region" description="Polar residues" evidence="2">
    <location>
        <begin position="1083"/>
        <end position="1104"/>
    </location>
</feature>
<dbReference type="AlphaFoldDB" id="A0AAX6MMU0"/>
<dbReference type="Gene3D" id="3.40.50.300">
    <property type="entry name" value="P-loop containing nucleotide triphosphate hydrolases"/>
    <property type="match status" value="1"/>
</dbReference>
<keyword evidence="6" id="KW-1185">Reference proteome</keyword>
<dbReference type="InterPro" id="IPR027417">
    <property type="entry name" value="P-loop_NTPase"/>
</dbReference>
<evidence type="ECO:0008006" key="7">
    <source>
        <dbReference type="Google" id="ProtNLM"/>
    </source>
</evidence>
<feature type="region of interest" description="Disordered" evidence="2">
    <location>
        <begin position="1"/>
        <end position="101"/>
    </location>
</feature>
<evidence type="ECO:0000259" key="4">
    <source>
        <dbReference type="Pfam" id="PF24564"/>
    </source>
</evidence>
<evidence type="ECO:0000256" key="1">
    <source>
        <dbReference type="SAM" id="Coils"/>
    </source>
</evidence>
<organism evidence="5 6">
    <name type="scientific">Daldinia eschscholtzii</name>
    <dbReference type="NCBI Taxonomy" id="292717"/>
    <lineage>
        <taxon>Eukaryota</taxon>
        <taxon>Fungi</taxon>
        <taxon>Dikarya</taxon>
        <taxon>Ascomycota</taxon>
        <taxon>Pezizomycotina</taxon>
        <taxon>Sordariomycetes</taxon>
        <taxon>Xylariomycetidae</taxon>
        <taxon>Xylariales</taxon>
        <taxon>Hypoxylaceae</taxon>
        <taxon>Daldinia</taxon>
    </lineage>
</organism>
<feature type="compositionally biased region" description="Basic residues" evidence="2">
    <location>
        <begin position="510"/>
        <end position="526"/>
    </location>
</feature>
<feature type="region of interest" description="Disordered" evidence="2">
    <location>
        <begin position="1083"/>
        <end position="1135"/>
    </location>
</feature>
<feature type="compositionally biased region" description="Acidic residues" evidence="2">
    <location>
        <begin position="539"/>
        <end position="552"/>
    </location>
</feature>
<keyword evidence="1" id="KW-0175">Coiled coil</keyword>
<feature type="compositionally biased region" description="Basic and acidic residues" evidence="2">
    <location>
        <begin position="553"/>
        <end position="567"/>
    </location>
</feature>
<dbReference type="InterPro" id="IPR056024">
    <property type="entry name" value="DUF7605"/>
</dbReference>
<dbReference type="SUPFAM" id="SSF52540">
    <property type="entry name" value="P-loop containing nucleoside triphosphate hydrolases"/>
    <property type="match status" value="1"/>
</dbReference>
<sequence>MDPNTPIKSEPSGSENSFIKPEPLDSPIMAPSISGVASTQLSPNIPTTHLSASGASLSPDPSTSTPQAERGTPTSPNVHIKTDPEIEQKESSESPDIESNSTDYLERLITVNVPETLETGVTIGIDLLDQLKAKLSTFQNADVDVWLETINTLKESAKPTRTVVGVVGNTGAGKSSVINAILDEERLLPTNCIRACTASPTEISYNHSDDPSQLYRAEIEFITAEEWIKELQILFNDLIDGNGAVSRDCSNADSEAGVAYAKLKAVYPHKTKEMIAEGSPQEFANEPAVRGVLGSVKTLKESSAKSLYSRLQHYVDSKEKITGHEHKKRNVPMEYWPLIKVVRIYTKAKALSTGAVLVDLPGVQDSNAARAAVAEKYMKSCTGLWIVAPITRAVDDKTAKSLLGDSFRRQLKYDGTYSAVSFICSKTDDISITEAVDSLNLEGEFAESWDRAKELQASVSSSKSLLEKLTEEKDALGERVDEIEAQLDIWEDLQSQLSSGETVYAPFEKSRKRKRPSKSLQSRKSRSPYGSDVDSVHDIDDDDDDGEAYEDNSSDKENSLSIEKGRPLTEDDIDEKLAYLRAQKREIRDERRGLDAQIADVRKQIREAKSERQEILDEIKVRCIQGRNDYARGAIKQDFAMGIKELDQEHAAEEDDATFDPDQDLRDYDEVARSLPVFCVSSRAYQKLTGKLQKDDFQGHGFMSLEDTEIPQLQMHAKKLTEEGRASNCRRFLNDLTQLINSMKLWASNDGTQSTLTDVEKRREEMHLRKLLNDLETGFDTSIKESVKLLKDTLQEHVYSVFTSSIPAAISAAPNTASSWSAPKQLGGMVWATYKATVRRNGVYSGASGPHDFNAELFDPISRNLATGWERAFQRRLPAVLDEFAAKAKKQLKAFHEAAQDRARQRHTNVAGIVTLSSQILAHMRTIEQLPITLRAIITDLQREASRQFTPAICNAMQYAYQVCTEERGPGSFNRMKAAMANHVETARYTMFDEATDTVKEQLEAMCRTVQKRLSDEMEDMFNTIFRDYMKVLVGTTVDRHAKLPPQELAMRANVNDFLQHCDSMFAPVLGETGVDERMETTCTTQESGENSAVEGQNENSSDMASIKLEAPTKTRVSVDRPDDKEDAIPGLEYDSTLAEADELMQQQIRAQSESVECE</sequence>
<gene>
    <name evidence="5" type="ORF">Daesc_003942</name>
</gene>
<dbReference type="Pfam" id="PF24564">
    <property type="entry name" value="DUF7605"/>
    <property type="match status" value="1"/>
</dbReference>
<dbReference type="PANTHER" id="PTHR36681">
    <property type="entry name" value="NUCLEAR GTPASE, GERMINAL CENTER-ASSOCIATED, TANDEM DUPLICATE 3"/>
    <property type="match status" value="1"/>
</dbReference>
<feature type="compositionally biased region" description="Basic and acidic residues" evidence="2">
    <location>
        <begin position="80"/>
        <end position="92"/>
    </location>
</feature>
<feature type="domain" description="DUF7605" evidence="4">
    <location>
        <begin position="822"/>
        <end position="987"/>
    </location>
</feature>
<dbReference type="Proteomes" id="UP001369815">
    <property type="component" value="Unassembled WGS sequence"/>
</dbReference>
<dbReference type="InterPro" id="IPR045063">
    <property type="entry name" value="Dynamin_N"/>
</dbReference>
<proteinExistence type="predicted"/>
<feature type="domain" description="Dynamin N-terminal" evidence="3">
    <location>
        <begin position="164"/>
        <end position="401"/>
    </location>
</feature>